<dbReference type="HOGENOM" id="CLU_155089_0_0_3"/>
<protein>
    <recommendedName>
        <fullName evidence="3">Homing endonuclease LAGLIDADG domain-containing protein</fullName>
    </recommendedName>
</protein>
<dbReference type="RefSeq" id="WP_015182034.1">
    <property type="nucleotide sequence ID" value="NC_019738.1"/>
</dbReference>
<organism evidence="1 2">
    <name type="scientific">Allocoleopsis franciscana PCC 7113</name>
    <dbReference type="NCBI Taxonomy" id="1173027"/>
    <lineage>
        <taxon>Bacteria</taxon>
        <taxon>Bacillati</taxon>
        <taxon>Cyanobacteriota</taxon>
        <taxon>Cyanophyceae</taxon>
        <taxon>Coleofasciculales</taxon>
        <taxon>Coleofasciculaceae</taxon>
        <taxon>Allocoleopsis</taxon>
        <taxon>Allocoleopsis franciscana</taxon>
    </lineage>
</organism>
<sequence length="139" mass="15840">MDKTILAYAAGLMDGEGSICLIRTNKGGQRAPYLTMSSTSIELVMFMKDHFGGSVCIAQKAKEKHSEAYHWKIGRQGALKVLKLLAPYLKEKEKARRARLIIENYPNLLPKNGYYTPEILEKIRQVEIEFFKNSTKVKM</sequence>
<gene>
    <name evidence="1" type="ORF">Mic7113_2064</name>
</gene>
<keyword evidence="2" id="KW-1185">Reference proteome</keyword>
<dbReference type="AlphaFoldDB" id="K9WEB4"/>
<accession>K9WEB4</accession>
<evidence type="ECO:0008006" key="3">
    <source>
        <dbReference type="Google" id="ProtNLM"/>
    </source>
</evidence>
<dbReference type="OrthoDB" id="5783349at2"/>
<dbReference type="EMBL" id="CP003630">
    <property type="protein sequence ID" value="AFZ17882.1"/>
    <property type="molecule type" value="Genomic_DNA"/>
</dbReference>
<dbReference type="Proteomes" id="UP000010471">
    <property type="component" value="Chromosome"/>
</dbReference>
<name>K9WEB4_9CYAN</name>
<dbReference type="KEGG" id="mic:Mic7113_2064"/>
<dbReference type="Gene3D" id="3.10.28.10">
    <property type="entry name" value="Homing endonucleases"/>
    <property type="match status" value="1"/>
</dbReference>
<evidence type="ECO:0000313" key="2">
    <source>
        <dbReference type="Proteomes" id="UP000010471"/>
    </source>
</evidence>
<proteinExistence type="predicted"/>
<dbReference type="InterPro" id="IPR027434">
    <property type="entry name" value="Homing_endonucl"/>
</dbReference>
<dbReference type="SUPFAM" id="SSF55608">
    <property type="entry name" value="Homing endonucleases"/>
    <property type="match status" value="1"/>
</dbReference>
<evidence type="ECO:0000313" key="1">
    <source>
        <dbReference type="EMBL" id="AFZ17882.1"/>
    </source>
</evidence>
<dbReference type="eggNOG" id="ENOG50332I1">
    <property type="taxonomic scope" value="Bacteria"/>
</dbReference>
<reference evidence="1 2" key="1">
    <citation type="submission" date="2012-06" db="EMBL/GenBank/DDBJ databases">
        <title>Finished chromosome of genome of Microcoleus sp. PCC 7113.</title>
        <authorList>
            <consortium name="US DOE Joint Genome Institute"/>
            <person name="Gugger M."/>
            <person name="Coursin T."/>
            <person name="Rippka R."/>
            <person name="Tandeau De Marsac N."/>
            <person name="Huntemann M."/>
            <person name="Wei C.-L."/>
            <person name="Han J."/>
            <person name="Detter J.C."/>
            <person name="Han C."/>
            <person name="Tapia R."/>
            <person name="Chen A."/>
            <person name="Kyrpides N."/>
            <person name="Mavromatis K."/>
            <person name="Markowitz V."/>
            <person name="Szeto E."/>
            <person name="Ivanova N."/>
            <person name="Pagani I."/>
            <person name="Pati A."/>
            <person name="Goodwin L."/>
            <person name="Nordberg H.P."/>
            <person name="Cantor M.N."/>
            <person name="Hua S.X."/>
            <person name="Woyke T."/>
            <person name="Kerfeld C.A."/>
        </authorList>
    </citation>
    <scope>NUCLEOTIDE SEQUENCE [LARGE SCALE GENOMIC DNA]</scope>
    <source>
        <strain evidence="1 2">PCC 7113</strain>
    </source>
</reference>